<dbReference type="Proteomes" id="UP000240621">
    <property type="component" value="Unassembled WGS sequence"/>
</dbReference>
<sequence>MKILFQPNTYFHFCKSYIFVDEEEMLTMGKDPQKKKVLNNLQSEDSLLVIKTIKELRETGNSSYIPVLIELLHSTDNPEIKQKIIRLLGELKYSDAIPRIVDAIQDKKYASELKELVSVCWENGLDFSQYLSLFVDLVIESEFMVAFEAFTVIENMSGKIDDAYKAEQVEKIKAAMETAPAEKMSLLEDLEKIIPEIREQTEQQF</sequence>
<reference evidence="1 2" key="1">
    <citation type="submission" date="2018-03" db="EMBL/GenBank/DDBJ databases">
        <title>Genomic Encyclopedia of Archaeal and Bacterial Type Strains, Phase II (KMG-II): from individual species to whole genera.</title>
        <authorList>
            <person name="Goeker M."/>
        </authorList>
    </citation>
    <scope>NUCLEOTIDE SEQUENCE [LARGE SCALE GENOMIC DNA]</scope>
    <source>
        <strain evidence="1 2">DSM 27267</strain>
    </source>
</reference>
<gene>
    <name evidence="1" type="ORF">CLV93_103329</name>
</gene>
<dbReference type="RefSeq" id="WP_146141986.1">
    <property type="nucleotide sequence ID" value="NZ_BLAU01000001.1"/>
</dbReference>
<dbReference type="EMBL" id="PYGC01000003">
    <property type="protein sequence ID" value="PSK83911.1"/>
    <property type="molecule type" value="Genomic_DNA"/>
</dbReference>
<dbReference type="InterPro" id="IPR011989">
    <property type="entry name" value="ARM-like"/>
</dbReference>
<protein>
    <submittedName>
        <fullName evidence="1">HEAT repeat protein</fullName>
    </submittedName>
</protein>
<comment type="caution">
    <text evidence="1">The sequence shown here is derived from an EMBL/GenBank/DDBJ whole genome shotgun (WGS) entry which is preliminary data.</text>
</comment>
<name>A0A2P8CFZ7_9BACT</name>
<dbReference type="Gene3D" id="1.25.10.10">
    <property type="entry name" value="Leucine-rich Repeat Variant"/>
    <property type="match status" value="1"/>
</dbReference>
<accession>A0A2P8CFZ7</accession>
<evidence type="ECO:0000313" key="1">
    <source>
        <dbReference type="EMBL" id="PSK83911.1"/>
    </source>
</evidence>
<proteinExistence type="predicted"/>
<dbReference type="Pfam" id="PF13646">
    <property type="entry name" value="HEAT_2"/>
    <property type="match status" value="1"/>
</dbReference>
<dbReference type="InterPro" id="IPR016024">
    <property type="entry name" value="ARM-type_fold"/>
</dbReference>
<dbReference type="OrthoDB" id="1121286at2"/>
<organism evidence="1 2">
    <name type="scientific">Prolixibacter denitrificans</name>
    <dbReference type="NCBI Taxonomy" id="1541063"/>
    <lineage>
        <taxon>Bacteria</taxon>
        <taxon>Pseudomonadati</taxon>
        <taxon>Bacteroidota</taxon>
        <taxon>Bacteroidia</taxon>
        <taxon>Marinilabiliales</taxon>
        <taxon>Prolixibacteraceae</taxon>
        <taxon>Prolixibacter</taxon>
    </lineage>
</organism>
<evidence type="ECO:0000313" key="2">
    <source>
        <dbReference type="Proteomes" id="UP000240621"/>
    </source>
</evidence>
<dbReference type="SUPFAM" id="SSF48371">
    <property type="entry name" value="ARM repeat"/>
    <property type="match status" value="1"/>
</dbReference>
<dbReference type="AlphaFoldDB" id="A0A2P8CFZ7"/>